<sequence>MPCFTSRDINQLPMHAAAGYMHLAFTEATTRIGHLSLCGVVAKRQQMRDGDSHSGRFSAPATGFQGLAHGRSPANQVASPAAGHHTRRYKCCGMRANRSAADPARHLINFALLTLSSPLLSSPLSLISSPSSSSSPLRSASLPLVCALFPISLPAPPCISLLSLFTCTQRSASQLPPKCRRCLIASLAAKTPL</sequence>
<evidence type="ECO:0000313" key="1">
    <source>
        <dbReference type="EMBL" id="PTB39105.1"/>
    </source>
</evidence>
<dbReference type="EMBL" id="KZ679264">
    <property type="protein sequence ID" value="PTB39105.1"/>
    <property type="molecule type" value="Genomic_DNA"/>
</dbReference>
<organism evidence="1 2">
    <name type="scientific">Trichoderma asperellum (strain ATCC 204424 / CBS 433.97 / NBRC 101777)</name>
    <dbReference type="NCBI Taxonomy" id="1042311"/>
    <lineage>
        <taxon>Eukaryota</taxon>
        <taxon>Fungi</taxon>
        <taxon>Dikarya</taxon>
        <taxon>Ascomycota</taxon>
        <taxon>Pezizomycotina</taxon>
        <taxon>Sordariomycetes</taxon>
        <taxon>Hypocreomycetidae</taxon>
        <taxon>Hypocreales</taxon>
        <taxon>Hypocreaceae</taxon>
        <taxon>Trichoderma</taxon>
    </lineage>
</organism>
<keyword evidence="2" id="KW-1185">Reference proteome</keyword>
<reference evidence="1 2" key="1">
    <citation type="submission" date="2016-07" db="EMBL/GenBank/DDBJ databases">
        <title>Multiple horizontal gene transfer events from other fungi enriched the ability of initially mycotrophic Trichoderma (Ascomycota) to feed on dead plant biomass.</title>
        <authorList>
            <consortium name="DOE Joint Genome Institute"/>
            <person name="Aerts A."/>
            <person name="Atanasova L."/>
            <person name="Chenthamara K."/>
            <person name="Zhang J."/>
            <person name="Grujic M."/>
            <person name="Henrissat B."/>
            <person name="Kuo A."/>
            <person name="Salamov A."/>
            <person name="Lipzen A."/>
            <person name="Labutti K."/>
            <person name="Barry K."/>
            <person name="Miao Y."/>
            <person name="Rahimi M.J."/>
            <person name="Shen Q."/>
            <person name="Grigoriev I.V."/>
            <person name="Kubicek C.P."/>
            <person name="Druzhinina I.S."/>
        </authorList>
    </citation>
    <scope>NUCLEOTIDE SEQUENCE [LARGE SCALE GENOMIC DNA]</scope>
    <source>
        <strain evidence="1 2">CBS 433.97</strain>
    </source>
</reference>
<dbReference type="AlphaFoldDB" id="A0A2T3Z2S8"/>
<accession>A0A2T3Z2S8</accession>
<evidence type="ECO:0000313" key="2">
    <source>
        <dbReference type="Proteomes" id="UP000240493"/>
    </source>
</evidence>
<protein>
    <submittedName>
        <fullName evidence="1">Uncharacterized protein</fullName>
    </submittedName>
</protein>
<proteinExistence type="predicted"/>
<gene>
    <name evidence="1" type="ORF">M441DRAFT_432727</name>
</gene>
<dbReference type="Proteomes" id="UP000240493">
    <property type="component" value="Unassembled WGS sequence"/>
</dbReference>
<name>A0A2T3Z2S8_TRIA4</name>